<dbReference type="AlphaFoldDB" id="A0A4Z2IBY4"/>
<protein>
    <submittedName>
        <fullName evidence="1">Uncharacterized protein</fullName>
    </submittedName>
</protein>
<evidence type="ECO:0000313" key="1">
    <source>
        <dbReference type="EMBL" id="TNN75506.1"/>
    </source>
</evidence>
<dbReference type="EMBL" id="SRLO01000103">
    <property type="protein sequence ID" value="TNN75506.1"/>
    <property type="molecule type" value="Genomic_DNA"/>
</dbReference>
<name>A0A4Z2IBY4_9TELE</name>
<evidence type="ECO:0000313" key="2">
    <source>
        <dbReference type="Proteomes" id="UP000314294"/>
    </source>
</evidence>
<reference evidence="1 2" key="1">
    <citation type="submission" date="2019-03" db="EMBL/GenBank/DDBJ databases">
        <title>First draft genome of Liparis tanakae, snailfish: a comprehensive survey of snailfish specific genes.</title>
        <authorList>
            <person name="Kim W."/>
            <person name="Song I."/>
            <person name="Jeong J.-H."/>
            <person name="Kim D."/>
            <person name="Kim S."/>
            <person name="Ryu S."/>
            <person name="Song J.Y."/>
            <person name="Lee S.K."/>
        </authorList>
    </citation>
    <scope>NUCLEOTIDE SEQUENCE [LARGE SCALE GENOMIC DNA]</scope>
    <source>
        <tissue evidence="1">Muscle</tissue>
    </source>
</reference>
<organism evidence="1 2">
    <name type="scientific">Liparis tanakae</name>
    <name type="common">Tanaka's snailfish</name>
    <dbReference type="NCBI Taxonomy" id="230148"/>
    <lineage>
        <taxon>Eukaryota</taxon>
        <taxon>Metazoa</taxon>
        <taxon>Chordata</taxon>
        <taxon>Craniata</taxon>
        <taxon>Vertebrata</taxon>
        <taxon>Euteleostomi</taxon>
        <taxon>Actinopterygii</taxon>
        <taxon>Neopterygii</taxon>
        <taxon>Teleostei</taxon>
        <taxon>Neoteleostei</taxon>
        <taxon>Acanthomorphata</taxon>
        <taxon>Eupercaria</taxon>
        <taxon>Perciformes</taxon>
        <taxon>Cottioidei</taxon>
        <taxon>Cottales</taxon>
        <taxon>Liparidae</taxon>
        <taxon>Liparis</taxon>
    </lineage>
</organism>
<dbReference type="Proteomes" id="UP000314294">
    <property type="component" value="Unassembled WGS sequence"/>
</dbReference>
<proteinExistence type="predicted"/>
<comment type="caution">
    <text evidence="1">The sequence shown here is derived from an EMBL/GenBank/DDBJ whole genome shotgun (WGS) entry which is preliminary data.</text>
</comment>
<sequence length="99" mass="11600">MTSETVTFRVLLDLWTCSLEALTHHLFGDRRSSSSPVSRVLPASLYYQLRAAMFQLRTHWGRTVHKLVSINGWKTREQKALQENLEEQNMNCHHSFKEL</sequence>
<gene>
    <name evidence="1" type="ORF">EYF80_014318</name>
</gene>
<accession>A0A4Z2IBY4</accession>
<keyword evidence="2" id="KW-1185">Reference proteome</keyword>